<dbReference type="CDD" id="cd00446">
    <property type="entry name" value="GrpE"/>
    <property type="match status" value="1"/>
</dbReference>
<dbReference type="InterPro" id="IPR013805">
    <property type="entry name" value="GrpE_CC"/>
</dbReference>
<evidence type="ECO:0000313" key="14">
    <source>
        <dbReference type="EMBL" id="GAA4947948.1"/>
    </source>
</evidence>
<evidence type="ECO:0000256" key="9">
    <source>
        <dbReference type="ARBA" id="ARBA00076414"/>
    </source>
</evidence>
<comment type="subcellular location">
    <subcellularLocation>
        <location evidence="1 10">Cytoplasm</location>
    </subcellularLocation>
</comment>
<comment type="similarity">
    <text evidence="2 10 12">Belongs to the GrpE family.</text>
</comment>
<dbReference type="SUPFAM" id="SSF51064">
    <property type="entry name" value="Head domain of nucleotide exchange factor GrpE"/>
    <property type="match status" value="1"/>
</dbReference>
<evidence type="ECO:0000256" key="6">
    <source>
        <dbReference type="ARBA" id="ARBA00023186"/>
    </source>
</evidence>
<comment type="subunit">
    <text evidence="3 10">Homodimer.</text>
</comment>
<keyword evidence="5 10" id="KW-0346">Stress response</keyword>
<comment type="caution">
    <text evidence="14">The sequence shown here is derived from an EMBL/GenBank/DDBJ whole genome shotgun (WGS) entry which is preliminary data.</text>
</comment>
<dbReference type="Gene3D" id="2.30.22.10">
    <property type="entry name" value="Head domain of nucleotide exchange factor GrpE"/>
    <property type="match status" value="1"/>
</dbReference>
<dbReference type="Pfam" id="PF01025">
    <property type="entry name" value="GrpE"/>
    <property type="match status" value="1"/>
</dbReference>
<keyword evidence="15" id="KW-1185">Reference proteome</keyword>
<evidence type="ECO:0000256" key="11">
    <source>
        <dbReference type="RuleBase" id="RU000639"/>
    </source>
</evidence>
<dbReference type="GO" id="GO:0006457">
    <property type="term" value="P:protein folding"/>
    <property type="evidence" value="ECO:0007669"/>
    <property type="project" value="InterPro"/>
</dbReference>
<organism evidence="14 15">
    <name type="scientific">Halioxenophilus aromaticivorans</name>
    <dbReference type="NCBI Taxonomy" id="1306992"/>
    <lineage>
        <taxon>Bacteria</taxon>
        <taxon>Pseudomonadati</taxon>
        <taxon>Pseudomonadota</taxon>
        <taxon>Gammaproteobacteria</taxon>
        <taxon>Alteromonadales</taxon>
        <taxon>Alteromonadaceae</taxon>
        <taxon>Halioxenophilus</taxon>
    </lineage>
</organism>
<evidence type="ECO:0000256" key="3">
    <source>
        <dbReference type="ARBA" id="ARBA00011738"/>
    </source>
</evidence>
<dbReference type="SUPFAM" id="SSF58014">
    <property type="entry name" value="Coiled-coil domain of nucleotide exchange factor GrpE"/>
    <property type="match status" value="1"/>
</dbReference>
<evidence type="ECO:0000256" key="12">
    <source>
        <dbReference type="RuleBase" id="RU004478"/>
    </source>
</evidence>
<dbReference type="EMBL" id="BAABLX010000027">
    <property type="protein sequence ID" value="GAA4947948.1"/>
    <property type="molecule type" value="Genomic_DNA"/>
</dbReference>
<evidence type="ECO:0000256" key="5">
    <source>
        <dbReference type="ARBA" id="ARBA00023016"/>
    </source>
</evidence>
<dbReference type="InterPro" id="IPR000740">
    <property type="entry name" value="GrpE"/>
</dbReference>
<evidence type="ECO:0000313" key="15">
    <source>
        <dbReference type="Proteomes" id="UP001409585"/>
    </source>
</evidence>
<dbReference type="NCBIfam" id="NF010749">
    <property type="entry name" value="PRK14151.1"/>
    <property type="match status" value="1"/>
</dbReference>
<feature type="region of interest" description="Disordered" evidence="13">
    <location>
        <begin position="1"/>
        <end position="40"/>
    </location>
</feature>
<dbReference type="PANTHER" id="PTHR21237:SF23">
    <property type="entry name" value="GRPE PROTEIN HOMOLOG, MITOCHONDRIAL"/>
    <property type="match status" value="1"/>
</dbReference>
<dbReference type="Proteomes" id="UP001409585">
    <property type="component" value="Unassembled WGS sequence"/>
</dbReference>
<dbReference type="NCBIfam" id="NF010738">
    <property type="entry name" value="PRK14140.1"/>
    <property type="match status" value="1"/>
</dbReference>
<gene>
    <name evidence="10 14" type="primary">grpE</name>
    <name evidence="14" type="ORF">GCM10025791_29780</name>
</gene>
<accession>A0AAV3U4Y1</accession>
<dbReference type="NCBIfam" id="NF010748">
    <property type="entry name" value="PRK14150.1"/>
    <property type="match status" value="1"/>
</dbReference>
<keyword evidence="4 10" id="KW-0963">Cytoplasm</keyword>
<dbReference type="FunFam" id="2.30.22.10:FF:000001">
    <property type="entry name" value="Protein GrpE"/>
    <property type="match status" value="1"/>
</dbReference>
<evidence type="ECO:0000256" key="4">
    <source>
        <dbReference type="ARBA" id="ARBA00022490"/>
    </source>
</evidence>
<proteinExistence type="inferred from homology"/>
<dbReference type="GO" id="GO:0005829">
    <property type="term" value="C:cytosol"/>
    <property type="evidence" value="ECO:0007669"/>
    <property type="project" value="TreeGrafter"/>
</dbReference>
<dbReference type="InterPro" id="IPR009012">
    <property type="entry name" value="GrpE_head"/>
</dbReference>
<evidence type="ECO:0000256" key="13">
    <source>
        <dbReference type="SAM" id="MobiDB-lite"/>
    </source>
</evidence>
<evidence type="ECO:0000256" key="7">
    <source>
        <dbReference type="ARBA" id="ARBA00053401"/>
    </source>
</evidence>
<dbReference type="PANTHER" id="PTHR21237">
    <property type="entry name" value="GRPE PROTEIN"/>
    <property type="match status" value="1"/>
</dbReference>
<evidence type="ECO:0000256" key="10">
    <source>
        <dbReference type="HAMAP-Rule" id="MF_01151"/>
    </source>
</evidence>
<name>A0AAV3U4Y1_9ALTE</name>
<keyword evidence="6 10" id="KW-0143">Chaperone</keyword>
<dbReference type="GO" id="GO:0051082">
    <property type="term" value="F:unfolded protein binding"/>
    <property type="evidence" value="ECO:0007669"/>
    <property type="project" value="TreeGrafter"/>
</dbReference>
<dbReference type="HAMAP" id="MF_01151">
    <property type="entry name" value="GrpE"/>
    <property type="match status" value="1"/>
</dbReference>
<dbReference type="AlphaFoldDB" id="A0AAV3U4Y1"/>
<dbReference type="GO" id="GO:0000774">
    <property type="term" value="F:adenyl-nucleotide exchange factor activity"/>
    <property type="evidence" value="ECO:0007669"/>
    <property type="project" value="InterPro"/>
</dbReference>
<evidence type="ECO:0000256" key="8">
    <source>
        <dbReference type="ARBA" id="ARBA00072274"/>
    </source>
</evidence>
<evidence type="ECO:0000256" key="1">
    <source>
        <dbReference type="ARBA" id="ARBA00004496"/>
    </source>
</evidence>
<dbReference type="NCBIfam" id="NF010737">
    <property type="entry name" value="PRK14139.1"/>
    <property type="match status" value="1"/>
</dbReference>
<protein>
    <recommendedName>
        <fullName evidence="8 10">Protein GrpE</fullName>
    </recommendedName>
    <alternativeName>
        <fullName evidence="9 10">HSP-70 cofactor</fullName>
    </alternativeName>
</protein>
<dbReference type="Gene3D" id="3.90.20.20">
    <property type="match status" value="1"/>
</dbReference>
<comment type="function">
    <text evidence="7 10 11">Participates actively in the response to hyperosmotic and heat shock by preventing the aggregation of stress-denatured proteins, in association with DnaK and GrpE. It is the nucleotide exchange factor for DnaK and may function as a thermosensor. Unfolded proteins bind initially to DnaJ; upon interaction with the DnaJ-bound protein, DnaK hydrolyzes its bound ATP, resulting in the formation of a stable complex. GrpE releases ADP from DnaK; ATP binding to DnaK triggers the release of the substrate protein, thus completing the reaction cycle. Several rounds of ATP-dependent interactions between DnaJ, DnaK and GrpE are required for fully efficient folding.</text>
</comment>
<reference evidence="15" key="1">
    <citation type="journal article" date="2019" name="Int. J. Syst. Evol. Microbiol.">
        <title>The Global Catalogue of Microorganisms (GCM) 10K type strain sequencing project: providing services to taxonomists for standard genome sequencing and annotation.</title>
        <authorList>
            <consortium name="The Broad Institute Genomics Platform"/>
            <consortium name="The Broad Institute Genome Sequencing Center for Infectious Disease"/>
            <person name="Wu L."/>
            <person name="Ma J."/>
        </authorList>
    </citation>
    <scope>NUCLEOTIDE SEQUENCE [LARGE SCALE GENOMIC DNA]</scope>
    <source>
        <strain evidence="15">JCM 19134</strain>
    </source>
</reference>
<dbReference type="RefSeq" id="WP_345423880.1">
    <property type="nucleotide sequence ID" value="NZ_AP031496.1"/>
</dbReference>
<dbReference type="PROSITE" id="PS01071">
    <property type="entry name" value="GRPE"/>
    <property type="match status" value="1"/>
</dbReference>
<evidence type="ECO:0000256" key="2">
    <source>
        <dbReference type="ARBA" id="ARBA00009054"/>
    </source>
</evidence>
<dbReference type="GO" id="GO:0042803">
    <property type="term" value="F:protein homodimerization activity"/>
    <property type="evidence" value="ECO:0007669"/>
    <property type="project" value="InterPro"/>
</dbReference>
<feature type="compositionally biased region" description="Polar residues" evidence="13">
    <location>
        <begin position="17"/>
        <end position="28"/>
    </location>
</feature>
<sequence>MSNEQQNPQADAAPNEAEQTAQEGQNSEVEVEAGAVDPEQLAAQVADLESQLQEAKEQALRAAAEAQNVRRRAEQDVEKAHKFALEKFAGDMLPVADNLERAVASFEGADDNAKPMLEGVELTLKTLLDALARHKLEAVDPEGQPFDPQLHQAMSMVENPDVEPNTVLNVFQKGYTLNGRLVRPAMVVVSKAPA</sequence>
<dbReference type="PRINTS" id="PR00773">
    <property type="entry name" value="GRPEPROTEIN"/>
</dbReference>
<dbReference type="GO" id="GO:0051087">
    <property type="term" value="F:protein-folding chaperone binding"/>
    <property type="evidence" value="ECO:0007669"/>
    <property type="project" value="InterPro"/>
</dbReference>